<dbReference type="InterPro" id="IPR016654">
    <property type="entry name" value="U6_snRNA_Lsm2"/>
</dbReference>
<feature type="region of interest" description="Disordered" evidence="9">
    <location>
        <begin position="1"/>
        <end position="26"/>
    </location>
</feature>
<keyword evidence="3" id="KW-0507">mRNA processing</keyword>
<keyword evidence="8" id="KW-0687">Ribonucleoprotein</keyword>
<evidence type="ECO:0000256" key="9">
    <source>
        <dbReference type="SAM" id="MobiDB-lite"/>
    </source>
</evidence>
<keyword evidence="5" id="KW-0694">RNA-binding</keyword>
<evidence type="ECO:0000256" key="1">
    <source>
        <dbReference type="ARBA" id="ARBA00004123"/>
    </source>
</evidence>
<dbReference type="PANTHER" id="PTHR13829:SF2">
    <property type="entry name" value="U6 SNRNA-ASSOCIATED SM-LIKE PROTEIN LSM2"/>
    <property type="match status" value="1"/>
</dbReference>
<dbReference type="Gene3D" id="2.30.30.100">
    <property type="match status" value="1"/>
</dbReference>
<evidence type="ECO:0000256" key="7">
    <source>
        <dbReference type="ARBA" id="ARBA00023242"/>
    </source>
</evidence>
<accession>A0A9N8VYQ3</accession>
<dbReference type="SMART" id="SM00651">
    <property type="entry name" value="Sm"/>
    <property type="match status" value="1"/>
</dbReference>
<dbReference type="PROSITE" id="PS52002">
    <property type="entry name" value="SM"/>
    <property type="match status" value="1"/>
</dbReference>
<evidence type="ECO:0000256" key="2">
    <source>
        <dbReference type="ARBA" id="ARBA00006850"/>
    </source>
</evidence>
<comment type="similarity">
    <text evidence="2">Belongs to the snRNP Sm proteins family.</text>
</comment>
<dbReference type="GO" id="GO:0046540">
    <property type="term" value="C:U4/U6 x U5 tri-snRNP complex"/>
    <property type="evidence" value="ECO:0007669"/>
    <property type="project" value="TreeGrafter"/>
</dbReference>
<comment type="subcellular location">
    <subcellularLocation>
        <location evidence="1">Nucleus</location>
    </subcellularLocation>
</comment>
<dbReference type="InterPro" id="IPR010920">
    <property type="entry name" value="LSM_dom_sf"/>
</dbReference>
<evidence type="ECO:0000256" key="3">
    <source>
        <dbReference type="ARBA" id="ARBA00022664"/>
    </source>
</evidence>
<evidence type="ECO:0000313" key="12">
    <source>
        <dbReference type="Proteomes" id="UP000789739"/>
    </source>
</evidence>
<dbReference type="GO" id="GO:0071013">
    <property type="term" value="C:catalytic step 2 spliceosome"/>
    <property type="evidence" value="ECO:0007669"/>
    <property type="project" value="TreeGrafter"/>
</dbReference>
<keyword evidence="6" id="KW-0508">mRNA splicing</keyword>
<evidence type="ECO:0000313" key="11">
    <source>
        <dbReference type="EMBL" id="CAG8467686.1"/>
    </source>
</evidence>
<dbReference type="InterPro" id="IPR047575">
    <property type="entry name" value="Sm"/>
</dbReference>
<name>A0A9N8VYQ3_9GLOM</name>
<evidence type="ECO:0000256" key="4">
    <source>
        <dbReference type="ARBA" id="ARBA00022728"/>
    </source>
</evidence>
<organism evidence="11 12">
    <name type="scientific">Paraglomus brasilianum</name>
    <dbReference type="NCBI Taxonomy" id="144538"/>
    <lineage>
        <taxon>Eukaryota</taxon>
        <taxon>Fungi</taxon>
        <taxon>Fungi incertae sedis</taxon>
        <taxon>Mucoromycota</taxon>
        <taxon>Glomeromycotina</taxon>
        <taxon>Glomeromycetes</taxon>
        <taxon>Paraglomerales</taxon>
        <taxon>Paraglomeraceae</taxon>
        <taxon>Paraglomus</taxon>
    </lineage>
</organism>
<dbReference type="Pfam" id="PF01423">
    <property type="entry name" value="LSM"/>
    <property type="match status" value="1"/>
</dbReference>
<feature type="domain" description="Sm" evidence="10">
    <location>
        <begin position="271"/>
        <end position="345"/>
    </location>
</feature>
<comment type="caution">
    <text evidence="11">The sequence shown here is derived from an EMBL/GenBank/DDBJ whole genome shotgun (WGS) entry which is preliminary data.</text>
</comment>
<dbReference type="GO" id="GO:0003723">
    <property type="term" value="F:RNA binding"/>
    <property type="evidence" value="ECO:0007669"/>
    <property type="project" value="UniProtKB-KW"/>
</dbReference>
<evidence type="ECO:0000256" key="5">
    <source>
        <dbReference type="ARBA" id="ARBA00022884"/>
    </source>
</evidence>
<reference evidence="11" key="1">
    <citation type="submission" date="2021-06" db="EMBL/GenBank/DDBJ databases">
        <authorList>
            <person name="Kallberg Y."/>
            <person name="Tangrot J."/>
            <person name="Rosling A."/>
        </authorList>
    </citation>
    <scope>NUCLEOTIDE SEQUENCE</scope>
    <source>
        <strain evidence="11">BR232B</strain>
    </source>
</reference>
<sequence length="369" mass="42405">MSSYRRKSKRLRSNTSPVNRDNQEERSRILTQIEALESEIVELQTKIDNERKKKQELVSPTNDIIQHLIQINDHALRSSINLKSEEEYRTSGFYLMKRKAQWPMLIRLSSFTKVQFSKVTNYLVTAADGHHIRHYILSGASYGLHFSVDFDADETESCIQTLRIKIGESIKAEIAKFVARNLFGFFKGFVQYAKLNYERTSLFDVLKGKYPDLIAYNDLTHGRNMSESTSDVGNKICPLLRFTLNSSPKHPDIIFLWRNKVSDKGEIFPELFYSFFKTLVGQVVTVELKNDLAITGALVSVDQFLNIKLDNIRVVDQQKYPHMMAVKNCFIRGSVVRYVQLPANAVDTALLQDAARREAQQPTPAPRMK</sequence>
<dbReference type="GO" id="GO:1990726">
    <property type="term" value="C:Lsm1-7-Pat1 complex"/>
    <property type="evidence" value="ECO:0007669"/>
    <property type="project" value="TreeGrafter"/>
</dbReference>
<dbReference type="CDD" id="cd01725">
    <property type="entry name" value="LSm2"/>
    <property type="match status" value="1"/>
</dbReference>
<gene>
    <name evidence="11" type="ORF">PBRASI_LOCUS915</name>
</gene>
<dbReference type="EMBL" id="CAJVPI010000052">
    <property type="protein sequence ID" value="CAG8467686.1"/>
    <property type="molecule type" value="Genomic_DNA"/>
</dbReference>
<dbReference type="AlphaFoldDB" id="A0A9N8VYQ3"/>
<dbReference type="GO" id="GO:0000932">
    <property type="term" value="C:P-body"/>
    <property type="evidence" value="ECO:0007669"/>
    <property type="project" value="TreeGrafter"/>
</dbReference>
<dbReference type="Proteomes" id="UP000789739">
    <property type="component" value="Unassembled WGS sequence"/>
</dbReference>
<dbReference type="OrthoDB" id="10256176at2759"/>
<dbReference type="GO" id="GO:0000398">
    <property type="term" value="P:mRNA splicing, via spliceosome"/>
    <property type="evidence" value="ECO:0007669"/>
    <property type="project" value="TreeGrafter"/>
</dbReference>
<dbReference type="PANTHER" id="PTHR13829">
    <property type="entry name" value="SNRNP CORE PROTEIN FAMILY MEMBER"/>
    <property type="match status" value="1"/>
</dbReference>
<dbReference type="GO" id="GO:0071011">
    <property type="term" value="C:precatalytic spliceosome"/>
    <property type="evidence" value="ECO:0007669"/>
    <property type="project" value="TreeGrafter"/>
</dbReference>
<keyword evidence="7" id="KW-0539">Nucleus</keyword>
<evidence type="ECO:0000259" key="10">
    <source>
        <dbReference type="PROSITE" id="PS52002"/>
    </source>
</evidence>
<evidence type="ECO:0000256" key="6">
    <source>
        <dbReference type="ARBA" id="ARBA00023187"/>
    </source>
</evidence>
<proteinExistence type="inferred from homology"/>
<evidence type="ECO:0000256" key="8">
    <source>
        <dbReference type="ARBA" id="ARBA00023274"/>
    </source>
</evidence>
<keyword evidence="12" id="KW-1185">Reference proteome</keyword>
<dbReference type="SUPFAM" id="SSF50182">
    <property type="entry name" value="Sm-like ribonucleoproteins"/>
    <property type="match status" value="1"/>
</dbReference>
<feature type="compositionally biased region" description="Basic residues" evidence="9">
    <location>
        <begin position="1"/>
        <end position="12"/>
    </location>
</feature>
<dbReference type="InterPro" id="IPR001163">
    <property type="entry name" value="Sm_dom_euk/arc"/>
</dbReference>
<protein>
    <submittedName>
        <fullName evidence="11">7490_t:CDS:1</fullName>
    </submittedName>
</protein>
<dbReference type="GO" id="GO:0005688">
    <property type="term" value="C:U6 snRNP"/>
    <property type="evidence" value="ECO:0007669"/>
    <property type="project" value="UniProtKB-ARBA"/>
</dbReference>
<dbReference type="FunFam" id="2.30.30.100:FF:000009">
    <property type="entry name" value="U6 snRNA-associated Sm-like protein LSm2"/>
    <property type="match status" value="1"/>
</dbReference>
<keyword evidence="4" id="KW-0747">Spliceosome</keyword>